<feature type="region of interest" description="Disordered" evidence="1">
    <location>
        <begin position="1"/>
        <end position="20"/>
    </location>
</feature>
<proteinExistence type="predicted"/>
<gene>
    <name evidence="2" type="ORF">B0J15DRAFT_292586</name>
</gene>
<accession>A0A9P9HIF3</accession>
<comment type="caution">
    <text evidence="2">The sequence shown here is derived from an EMBL/GenBank/DDBJ whole genome shotgun (WGS) entry which is preliminary data.</text>
</comment>
<feature type="compositionally biased region" description="Basic and acidic residues" evidence="1">
    <location>
        <begin position="8"/>
        <end position="20"/>
    </location>
</feature>
<evidence type="ECO:0000313" key="2">
    <source>
        <dbReference type="EMBL" id="KAH7258155.1"/>
    </source>
</evidence>
<name>A0A9P9HIF3_FUSSL</name>
<sequence length="201" mass="21440">MKSASHQGPDKHVSPTKKTEAQIVKAHPIMTNPPTPRGKLTIICPLFGPYSSCPCPSTVLPFVACLLARSCKHLVGGISRRGWLKHRSTLMSSSNVDGPCRSIPRSALSWLSAKKGPFSKGTVLPHDVIPPTGAFPLFIKPKLAGVSFSLSALLPLTCGFTFVSRSGSGWSLQGAQRAPSSRSVFFVLHHLAGGRHGRDPV</sequence>
<evidence type="ECO:0000256" key="1">
    <source>
        <dbReference type="SAM" id="MobiDB-lite"/>
    </source>
</evidence>
<dbReference type="EMBL" id="JAGTJS010000009">
    <property type="protein sequence ID" value="KAH7258155.1"/>
    <property type="molecule type" value="Genomic_DNA"/>
</dbReference>
<evidence type="ECO:0000313" key="3">
    <source>
        <dbReference type="Proteomes" id="UP000736672"/>
    </source>
</evidence>
<organism evidence="2 3">
    <name type="scientific">Fusarium solani</name>
    <name type="common">Filamentous fungus</name>
    <dbReference type="NCBI Taxonomy" id="169388"/>
    <lineage>
        <taxon>Eukaryota</taxon>
        <taxon>Fungi</taxon>
        <taxon>Dikarya</taxon>
        <taxon>Ascomycota</taxon>
        <taxon>Pezizomycotina</taxon>
        <taxon>Sordariomycetes</taxon>
        <taxon>Hypocreomycetidae</taxon>
        <taxon>Hypocreales</taxon>
        <taxon>Nectriaceae</taxon>
        <taxon>Fusarium</taxon>
        <taxon>Fusarium solani species complex</taxon>
    </lineage>
</organism>
<dbReference type="AlphaFoldDB" id="A0A9P9HIF3"/>
<reference evidence="2" key="1">
    <citation type="journal article" date="2021" name="Nat. Commun.">
        <title>Genetic determinants of endophytism in the Arabidopsis root mycobiome.</title>
        <authorList>
            <person name="Mesny F."/>
            <person name="Miyauchi S."/>
            <person name="Thiergart T."/>
            <person name="Pickel B."/>
            <person name="Atanasova L."/>
            <person name="Karlsson M."/>
            <person name="Huettel B."/>
            <person name="Barry K.W."/>
            <person name="Haridas S."/>
            <person name="Chen C."/>
            <person name="Bauer D."/>
            <person name="Andreopoulos W."/>
            <person name="Pangilinan J."/>
            <person name="LaButti K."/>
            <person name="Riley R."/>
            <person name="Lipzen A."/>
            <person name="Clum A."/>
            <person name="Drula E."/>
            <person name="Henrissat B."/>
            <person name="Kohler A."/>
            <person name="Grigoriev I.V."/>
            <person name="Martin F.M."/>
            <person name="Hacquard S."/>
        </authorList>
    </citation>
    <scope>NUCLEOTIDE SEQUENCE</scope>
    <source>
        <strain evidence="2">FSSC 5 MPI-SDFR-AT-0091</strain>
    </source>
</reference>
<dbReference type="Proteomes" id="UP000736672">
    <property type="component" value="Unassembled WGS sequence"/>
</dbReference>
<keyword evidence="3" id="KW-1185">Reference proteome</keyword>
<protein>
    <submittedName>
        <fullName evidence="2">Uncharacterized protein</fullName>
    </submittedName>
</protein>